<dbReference type="EMBL" id="KV425884">
    <property type="protein sequence ID" value="KZW03207.1"/>
    <property type="molecule type" value="Genomic_DNA"/>
</dbReference>
<proteinExistence type="predicted"/>
<organism evidence="2 3">
    <name type="scientific">Exidia glandulosa HHB12029</name>
    <dbReference type="NCBI Taxonomy" id="1314781"/>
    <lineage>
        <taxon>Eukaryota</taxon>
        <taxon>Fungi</taxon>
        <taxon>Dikarya</taxon>
        <taxon>Basidiomycota</taxon>
        <taxon>Agaricomycotina</taxon>
        <taxon>Agaricomycetes</taxon>
        <taxon>Auriculariales</taxon>
        <taxon>Exidiaceae</taxon>
        <taxon>Exidia</taxon>
    </lineage>
</organism>
<accession>A0A165Q7S1</accession>
<name>A0A165Q7S1_EXIGL</name>
<protein>
    <submittedName>
        <fullName evidence="2">Uncharacterized protein</fullName>
    </submittedName>
</protein>
<evidence type="ECO:0000313" key="3">
    <source>
        <dbReference type="Proteomes" id="UP000077266"/>
    </source>
</evidence>
<reference evidence="2 3" key="1">
    <citation type="journal article" date="2016" name="Mol. Biol. Evol.">
        <title>Comparative Genomics of Early-Diverging Mushroom-Forming Fungi Provides Insights into the Origins of Lignocellulose Decay Capabilities.</title>
        <authorList>
            <person name="Nagy L.G."/>
            <person name="Riley R."/>
            <person name="Tritt A."/>
            <person name="Adam C."/>
            <person name="Daum C."/>
            <person name="Floudas D."/>
            <person name="Sun H."/>
            <person name="Yadav J.S."/>
            <person name="Pangilinan J."/>
            <person name="Larsson K.H."/>
            <person name="Matsuura K."/>
            <person name="Barry K."/>
            <person name="Labutti K."/>
            <person name="Kuo R."/>
            <person name="Ohm R.A."/>
            <person name="Bhattacharya S.S."/>
            <person name="Shirouzu T."/>
            <person name="Yoshinaga Y."/>
            <person name="Martin F.M."/>
            <person name="Grigoriev I.V."/>
            <person name="Hibbett D.S."/>
        </authorList>
    </citation>
    <scope>NUCLEOTIDE SEQUENCE [LARGE SCALE GENOMIC DNA]</scope>
    <source>
        <strain evidence="2 3">HHB12029</strain>
    </source>
</reference>
<evidence type="ECO:0000256" key="1">
    <source>
        <dbReference type="SAM" id="MobiDB-lite"/>
    </source>
</evidence>
<dbReference type="Proteomes" id="UP000077266">
    <property type="component" value="Unassembled WGS sequence"/>
</dbReference>
<feature type="region of interest" description="Disordered" evidence="1">
    <location>
        <begin position="67"/>
        <end position="94"/>
    </location>
</feature>
<dbReference type="InParanoid" id="A0A165Q7S1"/>
<keyword evidence="3" id="KW-1185">Reference proteome</keyword>
<gene>
    <name evidence="2" type="ORF">EXIGLDRAFT_242405</name>
</gene>
<dbReference type="AlphaFoldDB" id="A0A165Q7S1"/>
<sequence>MDVNTEVVLLRKVVKAQDQAVRDAQTIHCLETELRTSQAERDQLHDDILELKDKVEAAETRVQSLQHAARALSPANSSARATKSPARKVSTRSHNINFATATHTFGLS</sequence>
<evidence type="ECO:0000313" key="2">
    <source>
        <dbReference type="EMBL" id="KZW03207.1"/>
    </source>
</evidence>